<keyword evidence="1" id="KW-0812">Transmembrane</keyword>
<accession>A0ABS6E541</accession>
<feature type="transmembrane region" description="Helical" evidence="1">
    <location>
        <begin position="127"/>
        <end position="149"/>
    </location>
</feature>
<evidence type="ECO:0000313" key="2">
    <source>
        <dbReference type="EMBL" id="MBU5437364.1"/>
    </source>
</evidence>
<dbReference type="EMBL" id="JAHLPM010000003">
    <property type="protein sequence ID" value="MBU5437364.1"/>
    <property type="molecule type" value="Genomic_DNA"/>
</dbReference>
<organism evidence="2 3">
    <name type="scientific">Tissierella simiarum</name>
    <dbReference type="NCBI Taxonomy" id="2841534"/>
    <lineage>
        <taxon>Bacteria</taxon>
        <taxon>Bacillati</taxon>
        <taxon>Bacillota</taxon>
        <taxon>Tissierellia</taxon>
        <taxon>Tissierellales</taxon>
        <taxon>Tissierellaceae</taxon>
        <taxon>Tissierella</taxon>
    </lineage>
</organism>
<dbReference type="InterPro" id="IPR001872">
    <property type="entry name" value="Peptidase_A8"/>
</dbReference>
<dbReference type="Proteomes" id="UP000749471">
    <property type="component" value="Unassembled WGS sequence"/>
</dbReference>
<proteinExistence type="predicted"/>
<reference evidence="2 3" key="1">
    <citation type="submission" date="2021-06" db="EMBL/GenBank/DDBJ databases">
        <authorList>
            <person name="Sun Q."/>
            <person name="Li D."/>
        </authorList>
    </citation>
    <scope>NUCLEOTIDE SEQUENCE [LARGE SCALE GENOMIC DNA]</scope>
    <source>
        <strain evidence="2 3">MSJ-40</strain>
    </source>
</reference>
<evidence type="ECO:0000256" key="1">
    <source>
        <dbReference type="SAM" id="Phobius"/>
    </source>
</evidence>
<gene>
    <name evidence="2" type="ORF">KQI42_05045</name>
</gene>
<keyword evidence="3" id="KW-1185">Reference proteome</keyword>
<name>A0ABS6E541_9FIRM</name>
<feature type="transmembrane region" description="Helical" evidence="1">
    <location>
        <begin position="93"/>
        <end position="115"/>
    </location>
</feature>
<feature type="transmembrane region" description="Helical" evidence="1">
    <location>
        <begin position="61"/>
        <end position="81"/>
    </location>
</feature>
<dbReference type="Pfam" id="PF01252">
    <property type="entry name" value="Peptidase_A8"/>
    <property type="match status" value="1"/>
</dbReference>
<evidence type="ECO:0000313" key="3">
    <source>
        <dbReference type="Proteomes" id="UP000749471"/>
    </source>
</evidence>
<sequence>MKKKKFYISIFSLVILDQIIKIIIKKSYFMNRHELIANIFYFKPYINTDYSWINSLFNLNISLFIHLSFVIITGIIMVFSYDYIKYHNYNSKIIRILFIFWFSGVICSFIDKVFWGGSLDYIYLKPLFIFDLKDCYIAIGEILSILLIIKHWNDLNDFKVTSLIRHSVERVKNIISSD</sequence>
<keyword evidence="1" id="KW-0472">Membrane</keyword>
<comment type="caution">
    <text evidence="2">The sequence shown here is derived from an EMBL/GenBank/DDBJ whole genome shotgun (WGS) entry which is preliminary data.</text>
</comment>
<protein>
    <submittedName>
        <fullName evidence="2">Signal peptidase II</fullName>
    </submittedName>
</protein>
<feature type="transmembrane region" description="Helical" evidence="1">
    <location>
        <begin position="7"/>
        <end position="24"/>
    </location>
</feature>
<keyword evidence="1" id="KW-1133">Transmembrane helix</keyword>
<dbReference type="RefSeq" id="WP_216517394.1">
    <property type="nucleotide sequence ID" value="NZ_JAHLPM010000003.1"/>
</dbReference>